<feature type="region of interest" description="Disordered" evidence="1">
    <location>
        <begin position="566"/>
        <end position="688"/>
    </location>
</feature>
<keyword evidence="3" id="KW-1185">Reference proteome</keyword>
<protein>
    <submittedName>
        <fullName evidence="2">Uncharacterized protein</fullName>
    </submittedName>
</protein>
<feature type="region of interest" description="Disordered" evidence="1">
    <location>
        <begin position="142"/>
        <end position="213"/>
    </location>
</feature>
<dbReference type="ExpressionAtlas" id="A0A2K3D0U5">
    <property type="expression patterns" value="baseline"/>
</dbReference>
<dbReference type="AlphaFoldDB" id="A0A2K3D0U5"/>
<feature type="compositionally biased region" description="Gly residues" evidence="1">
    <location>
        <begin position="392"/>
        <end position="402"/>
    </location>
</feature>
<gene>
    <name evidence="2" type="ORF">CHLRE_13g587400v5</name>
</gene>
<dbReference type="PaxDb" id="3055-EDP09129"/>
<feature type="region of interest" description="Disordered" evidence="1">
    <location>
        <begin position="454"/>
        <end position="532"/>
    </location>
</feature>
<feature type="compositionally biased region" description="Low complexity" evidence="1">
    <location>
        <begin position="357"/>
        <end position="372"/>
    </location>
</feature>
<accession>A0A2K3D0U5</accession>
<feature type="compositionally biased region" description="Low complexity" evidence="1">
    <location>
        <begin position="661"/>
        <end position="675"/>
    </location>
</feature>
<reference evidence="2 3" key="1">
    <citation type="journal article" date="2007" name="Science">
        <title>The Chlamydomonas genome reveals the evolution of key animal and plant functions.</title>
        <authorList>
            <person name="Merchant S.S."/>
            <person name="Prochnik S.E."/>
            <person name="Vallon O."/>
            <person name="Harris E.H."/>
            <person name="Karpowicz S.J."/>
            <person name="Witman G.B."/>
            <person name="Terry A."/>
            <person name="Salamov A."/>
            <person name="Fritz-Laylin L.K."/>
            <person name="Marechal-Drouard L."/>
            <person name="Marshall W.F."/>
            <person name="Qu L.H."/>
            <person name="Nelson D.R."/>
            <person name="Sanderfoot A.A."/>
            <person name="Spalding M.H."/>
            <person name="Kapitonov V.V."/>
            <person name="Ren Q."/>
            <person name="Ferris P."/>
            <person name="Lindquist E."/>
            <person name="Shapiro H."/>
            <person name="Lucas S.M."/>
            <person name="Grimwood J."/>
            <person name="Schmutz J."/>
            <person name="Cardol P."/>
            <person name="Cerutti H."/>
            <person name="Chanfreau G."/>
            <person name="Chen C.L."/>
            <person name="Cognat V."/>
            <person name="Croft M.T."/>
            <person name="Dent R."/>
            <person name="Dutcher S."/>
            <person name="Fernandez E."/>
            <person name="Fukuzawa H."/>
            <person name="Gonzalez-Ballester D."/>
            <person name="Gonzalez-Halphen D."/>
            <person name="Hallmann A."/>
            <person name="Hanikenne M."/>
            <person name="Hippler M."/>
            <person name="Inwood W."/>
            <person name="Jabbari K."/>
            <person name="Kalanon M."/>
            <person name="Kuras R."/>
            <person name="Lefebvre P.A."/>
            <person name="Lemaire S.D."/>
            <person name="Lobanov A.V."/>
            <person name="Lohr M."/>
            <person name="Manuell A."/>
            <person name="Meier I."/>
            <person name="Mets L."/>
            <person name="Mittag M."/>
            <person name="Mittelmeier T."/>
            <person name="Moroney J.V."/>
            <person name="Moseley J."/>
            <person name="Napoli C."/>
            <person name="Nedelcu A.M."/>
            <person name="Niyogi K."/>
            <person name="Novoselov S.V."/>
            <person name="Paulsen I.T."/>
            <person name="Pazour G."/>
            <person name="Purton S."/>
            <person name="Ral J.P."/>
            <person name="Riano-Pachon D.M."/>
            <person name="Riekhof W."/>
            <person name="Rymarquis L."/>
            <person name="Schroda M."/>
            <person name="Stern D."/>
            <person name="Umen J."/>
            <person name="Willows R."/>
            <person name="Wilson N."/>
            <person name="Zimmer S.L."/>
            <person name="Allmer J."/>
            <person name="Balk J."/>
            <person name="Bisova K."/>
            <person name="Chen C.J."/>
            <person name="Elias M."/>
            <person name="Gendler K."/>
            <person name="Hauser C."/>
            <person name="Lamb M.R."/>
            <person name="Ledford H."/>
            <person name="Long J.C."/>
            <person name="Minagawa J."/>
            <person name="Page M.D."/>
            <person name="Pan J."/>
            <person name="Pootakham W."/>
            <person name="Roje S."/>
            <person name="Rose A."/>
            <person name="Stahlberg E."/>
            <person name="Terauchi A.M."/>
            <person name="Yang P."/>
            <person name="Ball S."/>
            <person name="Bowler C."/>
            <person name="Dieckmann C.L."/>
            <person name="Gladyshev V.N."/>
            <person name="Green P."/>
            <person name="Jorgensen R."/>
            <person name="Mayfield S."/>
            <person name="Mueller-Roeber B."/>
            <person name="Rajamani S."/>
            <person name="Sayre R.T."/>
            <person name="Brokstein P."/>
            <person name="Dubchak I."/>
            <person name="Goodstein D."/>
            <person name="Hornick L."/>
            <person name="Huang Y.W."/>
            <person name="Jhaveri J."/>
            <person name="Luo Y."/>
            <person name="Martinez D."/>
            <person name="Ngau W.C."/>
            <person name="Otillar B."/>
            <person name="Poliakov A."/>
            <person name="Porter A."/>
            <person name="Szajkowski L."/>
            <person name="Werner G."/>
            <person name="Zhou K."/>
            <person name="Grigoriev I.V."/>
            <person name="Rokhsar D.S."/>
            <person name="Grossman A.R."/>
        </authorList>
    </citation>
    <scope>NUCLEOTIDE SEQUENCE [LARGE SCALE GENOMIC DNA]</scope>
    <source>
        <strain evidence="3">CC-503</strain>
    </source>
</reference>
<dbReference type="GeneID" id="5719433"/>
<dbReference type="EMBL" id="CM008974">
    <property type="protein sequence ID" value="PNW74152.1"/>
    <property type="molecule type" value="Genomic_DNA"/>
</dbReference>
<dbReference type="Proteomes" id="UP000006906">
    <property type="component" value="Chromosome 13"/>
</dbReference>
<evidence type="ECO:0000313" key="3">
    <source>
        <dbReference type="Proteomes" id="UP000006906"/>
    </source>
</evidence>
<feature type="region of interest" description="Disordered" evidence="1">
    <location>
        <begin position="279"/>
        <end position="321"/>
    </location>
</feature>
<feature type="compositionally biased region" description="Low complexity" evidence="1">
    <location>
        <begin position="311"/>
        <end position="321"/>
    </location>
</feature>
<feature type="compositionally biased region" description="Low complexity" evidence="1">
    <location>
        <begin position="520"/>
        <end position="532"/>
    </location>
</feature>
<organism evidence="2 3">
    <name type="scientific">Chlamydomonas reinhardtii</name>
    <name type="common">Chlamydomonas smithii</name>
    <dbReference type="NCBI Taxonomy" id="3055"/>
    <lineage>
        <taxon>Eukaryota</taxon>
        <taxon>Viridiplantae</taxon>
        <taxon>Chlorophyta</taxon>
        <taxon>core chlorophytes</taxon>
        <taxon>Chlorophyceae</taxon>
        <taxon>CS clade</taxon>
        <taxon>Chlamydomonadales</taxon>
        <taxon>Chlamydomonadaceae</taxon>
        <taxon>Chlamydomonas</taxon>
    </lineage>
</organism>
<dbReference type="RefSeq" id="XP_042917667.1">
    <property type="nucleotide sequence ID" value="XM_043069692.1"/>
</dbReference>
<name>A0A2K3D0U5_CHLRE</name>
<feature type="compositionally biased region" description="Low complexity" evidence="1">
    <location>
        <begin position="486"/>
        <end position="501"/>
    </location>
</feature>
<dbReference type="KEGG" id="cre:CHLRE_13g587400v5"/>
<feature type="region of interest" description="Disordered" evidence="1">
    <location>
        <begin position="342"/>
        <end position="406"/>
    </location>
</feature>
<feature type="compositionally biased region" description="Low complexity" evidence="1">
    <location>
        <begin position="169"/>
        <end position="182"/>
    </location>
</feature>
<feature type="compositionally biased region" description="Pro residues" evidence="1">
    <location>
        <begin position="476"/>
        <end position="485"/>
    </location>
</feature>
<dbReference type="Gramene" id="PNW74152">
    <property type="protein sequence ID" value="PNW74152"/>
    <property type="gene ID" value="CHLRE_13g587400v5"/>
</dbReference>
<evidence type="ECO:0000313" key="2">
    <source>
        <dbReference type="EMBL" id="PNW74152.1"/>
    </source>
</evidence>
<dbReference type="STRING" id="3055.A0A2K3D0U5"/>
<dbReference type="InParanoid" id="A0A2K3D0U5"/>
<proteinExistence type="predicted"/>
<dbReference type="OrthoDB" id="10663082at2759"/>
<evidence type="ECO:0000256" key="1">
    <source>
        <dbReference type="SAM" id="MobiDB-lite"/>
    </source>
</evidence>
<sequence length="688" mass="67519">MAPVASSAVPKAISTAVFTNKLNALRGSLAEETGVPVSVLVTADPQEVISCIVENRAKLVIEQRKRNEQEVIRAQLRRRLEQASFNVPGGRTDRILNEQLKQVQQQPLAAQLAATGGLSGSGATAAAAATAAADLDLRASGPSSWDGGAGAATGSGSSWADSVPQLTTAASPAPDDPASSSPFTVPATPPLSGIEAATSSPHSKPLQPRASAQPGAAAVPSLIAAALAPALNSTGVASPSYAASVASSSHISAASAMPIAPQQSIGRLPLLLARMSAAATSSPNAPGSPALPSHPARAAVSMGGGGGQGRGSPALSGPGSAAVAAASSFSPALAEPAPSVLRRTGSRGAHSTLRDVSSPGTTALPSPTTAPSVRHSINGLTPARPSNSGVGAASGTGTGSQGGSTREALVAVSATTAAVGVGSTAVVGMPRTSSSGYGRSTSVLGSAAFVGTSDAGGGADADDPRPPSRLCDASPLHPPRPPPLTLPTSQASLLQQLQQQPQLPPGEALPHHSCPGELVLPSPHSSAPSPASQAAARAALMLPRRSYHNLLAGALFQGPGSGQDPGLLLGNAGSSPGGAVGAAGSRVSVPPLRPTARSRAQSDCGGQAQPVQSLPSTPGAAAPDTASGELKDEVASPAVGKGTKLPPLSLKQTSRRTMQLGPAAVGTAAGTDTTGRQAPASPVRTWRV</sequence>